<dbReference type="CDD" id="cd06262">
    <property type="entry name" value="metallo-hydrolase-like_MBL-fold"/>
    <property type="match status" value="1"/>
</dbReference>
<gene>
    <name evidence="2" type="ORF">DCO17_01920</name>
</gene>
<dbReference type="InterPro" id="IPR050855">
    <property type="entry name" value="NDM-1-like"/>
</dbReference>
<dbReference type="SUPFAM" id="SSF56281">
    <property type="entry name" value="Metallo-hydrolase/oxidoreductase"/>
    <property type="match status" value="1"/>
</dbReference>
<protein>
    <submittedName>
        <fullName evidence="2">MBL fold metallo-hydrolase</fullName>
    </submittedName>
</protein>
<dbReference type="EMBL" id="CP028942">
    <property type="protein sequence ID" value="QKM65640.1"/>
    <property type="molecule type" value="Genomic_DNA"/>
</dbReference>
<dbReference type="PANTHER" id="PTHR42951">
    <property type="entry name" value="METALLO-BETA-LACTAMASE DOMAIN-CONTAINING"/>
    <property type="match status" value="1"/>
</dbReference>
<sequence length="298" mass="33108">MEVFERGWLSANNILHFGESDVSLVDTGYVVHQSMTLSLVRNTLNKHQLNTVNKVANTHLHSDHCGGNAALKEVYDCEIYIPASEAAAVRDWNMDLLSYQNLGQDCPRFSFDHLLIPGQRITLGRYEWNILAAPGHDPHSVMLYQEEHGLLISADALWEEGFGVIFPELWGESGFEEVAQTLDLIEGLSISLVIPGHGKPFVDVATALATARSRLDYLASDSDRNARHGAKVLLKYKLLAWRSKELPLVNQWISNTPALNSAAKQLNMSMDEFCGWLSQALVKSGAATIEDNHLIDKS</sequence>
<organism evidence="2 3">
    <name type="scientific">Polynucleobacter tropicus</name>
    <dbReference type="NCBI Taxonomy" id="1743174"/>
    <lineage>
        <taxon>Bacteria</taxon>
        <taxon>Pseudomonadati</taxon>
        <taxon>Pseudomonadota</taxon>
        <taxon>Betaproteobacteria</taxon>
        <taxon>Burkholderiales</taxon>
        <taxon>Burkholderiaceae</taxon>
        <taxon>Polynucleobacter</taxon>
    </lineage>
</organism>
<proteinExistence type="predicted"/>
<dbReference type="SMART" id="SM00849">
    <property type="entry name" value="Lactamase_B"/>
    <property type="match status" value="1"/>
</dbReference>
<reference evidence="2 3" key="1">
    <citation type="submission" date="2018-04" db="EMBL/GenBank/DDBJ databases">
        <title>Polynucleobacter sp. UH21B genome.</title>
        <authorList>
            <person name="Hahn M.W."/>
        </authorList>
    </citation>
    <scope>NUCLEOTIDE SEQUENCE [LARGE SCALE GENOMIC DNA]</scope>
    <source>
        <strain evidence="2 3">MWH-UH21B</strain>
    </source>
</reference>
<evidence type="ECO:0000259" key="1">
    <source>
        <dbReference type="SMART" id="SM00849"/>
    </source>
</evidence>
<feature type="domain" description="Metallo-beta-lactamase" evidence="1">
    <location>
        <begin position="11"/>
        <end position="197"/>
    </location>
</feature>
<dbReference type="InterPro" id="IPR036866">
    <property type="entry name" value="RibonucZ/Hydroxyglut_hydro"/>
</dbReference>
<evidence type="ECO:0000313" key="2">
    <source>
        <dbReference type="EMBL" id="QKM65640.1"/>
    </source>
</evidence>
<dbReference type="GO" id="GO:0016787">
    <property type="term" value="F:hydrolase activity"/>
    <property type="evidence" value="ECO:0007669"/>
    <property type="project" value="UniProtKB-KW"/>
</dbReference>
<dbReference type="Gene3D" id="3.60.15.10">
    <property type="entry name" value="Ribonuclease Z/Hydroxyacylglutathione hydrolase-like"/>
    <property type="match status" value="1"/>
</dbReference>
<dbReference type="AlphaFoldDB" id="A0A6M9PT60"/>
<keyword evidence="3" id="KW-1185">Reference proteome</keyword>
<keyword evidence="2" id="KW-0378">Hydrolase</keyword>
<evidence type="ECO:0000313" key="3">
    <source>
        <dbReference type="Proteomes" id="UP000503312"/>
    </source>
</evidence>
<name>A0A6M9PT60_9BURK</name>
<dbReference type="Pfam" id="PF00753">
    <property type="entry name" value="Lactamase_B"/>
    <property type="match status" value="1"/>
</dbReference>
<dbReference type="InterPro" id="IPR001279">
    <property type="entry name" value="Metallo-B-lactamas"/>
</dbReference>
<accession>A0A6M9PT60</accession>
<dbReference type="KEGG" id="ptrp:DCO17_01920"/>
<dbReference type="Proteomes" id="UP000503312">
    <property type="component" value="Chromosome"/>
</dbReference>